<dbReference type="AlphaFoldDB" id="A0A2Z4MQC2"/>
<evidence type="ECO:0000313" key="1">
    <source>
        <dbReference type="EMBL" id="AWX58613.1"/>
    </source>
</evidence>
<protein>
    <submittedName>
        <fullName evidence="1">Uncharacterized protein</fullName>
    </submittedName>
</protein>
<reference evidence="1 2" key="1">
    <citation type="journal article" date="2015" name="Genome Announc.">
        <title>Draft Genome Sequence of Brevibacillus brevis DZQ7, a Plant Growth-Promoting Rhizobacterium with Broad-Spectrum Antimicrobial Activity.</title>
        <authorList>
            <person name="Hou Q."/>
            <person name="Wang C."/>
            <person name="Hou X."/>
            <person name="Xia Z."/>
            <person name="Ye J."/>
            <person name="Liu K."/>
            <person name="Liu H."/>
            <person name="Wang J."/>
            <person name="Guo H."/>
            <person name="Yu X."/>
            <person name="Yang Y."/>
            <person name="Du B."/>
            <person name="Ding Y."/>
        </authorList>
    </citation>
    <scope>NUCLEOTIDE SEQUENCE [LARGE SCALE GENOMIC DNA]</scope>
    <source>
        <strain evidence="1 2">DZQ7</strain>
    </source>
</reference>
<accession>A0A2Z4MQC2</accession>
<proteinExistence type="predicted"/>
<dbReference type="Proteomes" id="UP000036061">
    <property type="component" value="Chromosome"/>
</dbReference>
<organism evidence="1 2">
    <name type="scientific">Brevibacillus brevis</name>
    <name type="common">Bacillus brevis</name>
    <dbReference type="NCBI Taxonomy" id="1393"/>
    <lineage>
        <taxon>Bacteria</taxon>
        <taxon>Bacillati</taxon>
        <taxon>Bacillota</taxon>
        <taxon>Bacilli</taxon>
        <taxon>Bacillales</taxon>
        <taxon>Paenibacillaceae</taxon>
        <taxon>Brevibacillus</taxon>
    </lineage>
</organism>
<gene>
    <name evidence="1" type="ORF">AB432_027810</name>
</gene>
<sequence>MNLLKAKRYEDLIEFTKLSSVVASWKLSRIFRNMLLVLPFKNTIKTKEKLNKILTRNLWKNTLIIQGKLIRN</sequence>
<name>A0A2Z4MQC2_BREBE</name>
<evidence type="ECO:0000313" key="2">
    <source>
        <dbReference type="Proteomes" id="UP000036061"/>
    </source>
</evidence>
<dbReference type="EMBL" id="CP030117">
    <property type="protein sequence ID" value="AWX58613.1"/>
    <property type="molecule type" value="Genomic_DNA"/>
</dbReference>